<protein>
    <submittedName>
        <fullName evidence="2">Uncharacterized protein</fullName>
    </submittedName>
</protein>
<proteinExistence type="predicted"/>
<evidence type="ECO:0000313" key="2">
    <source>
        <dbReference type="EMBL" id="RVE74754.1"/>
    </source>
</evidence>
<dbReference type="AlphaFoldDB" id="A0A3S2PIV9"/>
<dbReference type="Proteomes" id="UP000283210">
    <property type="component" value="Chromosome 3"/>
</dbReference>
<evidence type="ECO:0000256" key="1">
    <source>
        <dbReference type="SAM" id="MobiDB-lite"/>
    </source>
</evidence>
<keyword evidence="3" id="KW-1185">Reference proteome</keyword>
<name>A0A3S2PIV9_ORYJA</name>
<accession>A0A3S2PIV9</accession>
<dbReference type="EMBL" id="CM012439">
    <property type="protein sequence ID" value="RVE74754.1"/>
    <property type="molecule type" value="Genomic_DNA"/>
</dbReference>
<organism evidence="2 3">
    <name type="scientific">Oryzias javanicus</name>
    <name type="common">Javanese ricefish</name>
    <name type="synonym">Aplocheilus javanicus</name>
    <dbReference type="NCBI Taxonomy" id="123683"/>
    <lineage>
        <taxon>Eukaryota</taxon>
        <taxon>Metazoa</taxon>
        <taxon>Chordata</taxon>
        <taxon>Craniata</taxon>
        <taxon>Vertebrata</taxon>
        <taxon>Euteleostomi</taxon>
        <taxon>Actinopterygii</taxon>
        <taxon>Neopterygii</taxon>
        <taxon>Teleostei</taxon>
        <taxon>Neoteleostei</taxon>
        <taxon>Acanthomorphata</taxon>
        <taxon>Ovalentaria</taxon>
        <taxon>Atherinomorphae</taxon>
        <taxon>Beloniformes</taxon>
        <taxon>Adrianichthyidae</taxon>
        <taxon>Oryziinae</taxon>
        <taxon>Oryzias</taxon>
    </lineage>
</organism>
<reference evidence="2 3" key="2">
    <citation type="submission" date="2019-01" db="EMBL/GenBank/DDBJ databases">
        <title>A chromosome length genome reference of the Java medaka (oryzias javanicus).</title>
        <authorList>
            <person name="Herpin A."/>
            <person name="Takehana Y."/>
            <person name="Naruse K."/>
            <person name="Ansai S."/>
            <person name="Kawaguchi M."/>
        </authorList>
    </citation>
    <scope>NUCLEOTIDE SEQUENCE [LARGE SCALE GENOMIC DNA]</scope>
    <source>
        <strain evidence="2">RS831</strain>
        <tissue evidence="2">Whole body</tissue>
    </source>
</reference>
<sequence length="83" mass="9118">MLAAKQNKKRASEFHSAQAFDQSMSSWAAPVDSEPSSSWKAAGFIFLFGEARNEAIICAEQDCAHHGAARRLKGRHHQGLGYD</sequence>
<evidence type="ECO:0000313" key="3">
    <source>
        <dbReference type="Proteomes" id="UP000283210"/>
    </source>
</evidence>
<reference evidence="2 3" key="1">
    <citation type="submission" date="2018-11" db="EMBL/GenBank/DDBJ databases">
        <authorList>
            <person name="Lopez-Roques C."/>
            <person name="Donnadieu C."/>
            <person name="Bouchez O."/>
            <person name="Klopp C."/>
            <person name="Cabau C."/>
            <person name="Zahm M."/>
        </authorList>
    </citation>
    <scope>NUCLEOTIDE SEQUENCE [LARGE SCALE GENOMIC DNA]</scope>
    <source>
        <strain evidence="2">RS831</strain>
        <tissue evidence="2">Whole body</tissue>
    </source>
</reference>
<feature type="region of interest" description="Disordered" evidence="1">
    <location>
        <begin position="1"/>
        <end position="36"/>
    </location>
</feature>
<gene>
    <name evidence="2" type="ORF">OJAV_G00024760</name>
</gene>